<dbReference type="Pfam" id="PF00440">
    <property type="entry name" value="TetR_N"/>
    <property type="match status" value="1"/>
</dbReference>
<dbReference type="InterPro" id="IPR001647">
    <property type="entry name" value="HTH_TetR"/>
</dbReference>
<evidence type="ECO:0000256" key="3">
    <source>
        <dbReference type="ARBA" id="ARBA00023163"/>
    </source>
</evidence>
<keyword evidence="1" id="KW-0805">Transcription regulation</keyword>
<evidence type="ECO:0000313" key="6">
    <source>
        <dbReference type="EMBL" id="NEW75341.1"/>
    </source>
</evidence>
<dbReference type="EMBL" id="JAAIKT010000057">
    <property type="protein sequence ID" value="NEW75341.1"/>
    <property type="molecule type" value="Genomic_DNA"/>
</dbReference>
<dbReference type="PROSITE" id="PS50977">
    <property type="entry name" value="HTH_TETR_2"/>
    <property type="match status" value="1"/>
</dbReference>
<dbReference type="GO" id="GO:0003700">
    <property type="term" value="F:DNA-binding transcription factor activity"/>
    <property type="evidence" value="ECO:0007669"/>
    <property type="project" value="TreeGrafter"/>
</dbReference>
<dbReference type="Gene3D" id="1.10.357.10">
    <property type="entry name" value="Tetracycline Repressor, domain 2"/>
    <property type="match status" value="1"/>
</dbReference>
<dbReference type="InterPro" id="IPR036271">
    <property type="entry name" value="Tet_transcr_reg_TetR-rel_C_sf"/>
</dbReference>
<evidence type="ECO:0000256" key="1">
    <source>
        <dbReference type="ARBA" id="ARBA00023015"/>
    </source>
</evidence>
<organism evidence="6 7">
    <name type="scientific">Streptomyces rhizosphaericus</name>
    <dbReference type="NCBI Taxonomy" id="114699"/>
    <lineage>
        <taxon>Bacteria</taxon>
        <taxon>Bacillati</taxon>
        <taxon>Actinomycetota</taxon>
        <taxon>Actinomycetes</taxon>
        <taxon>Kitasatosporales</taxon>
        <taxon>Streptomycetaceae</taxon>
        <taxon>Streptomyces</taxon>
        <taxon>Streptomyces violaceusniger group</taxon>
    </lineage>
</organism>
<keyword evidence="2 4" id="KW-0238">DNA-binding</keyword>
<dbReference type="Proteomes" id="UP000476310">
    <property type="component" value="Unassembled WGS sequence"/>
</dbReference>
<dbReference type="RefSeq" id="WP_164433631.1">
    <property type="nucleotide sequence ID" value="NZ_JAAIKT010000057.1"/>
</dbReference>
<sequence>MTERRVRDRRQAILEAATALFAQRGFSDTSMADIVEASGVATGTVCRCFDNKNAVVMAVSESSLGVRFDPDDSTPVPLTEAIETLLAAATDPRRSQISSQVWAKATSSAQLRSMIAERHIRVCRWLARSIDRAAGDPSPAAQRRAELIVCGVSGVRIRVASGVEIDAEAFREELLAIARSYDGCAVAGGDGVERGGEVAVRQRARGGRPMTT</sequence>
<dbReference type="PANTHER" id="PTHR30055:SF234">
    <property type="entry name" value="HTH-TYPE TRANSCRIPTIONAL REGULATOR BETI"/>
    <property type="match status" value="1"/>
</dbReference>
<evidence type="ECO:0000259" key="5">
    <source>
        <dbReference type="PROSITE" id="PS50977"/>
    </source>
</evidence>
<dbReference type="PANTHER" id="PTHR30055">
    <property type="entry name" value="HTH-TYPE TRANSCRIPTIONAL REGULATOR RUTR"/>
    <property type="match status" value="1"/>
</dbReference>
<evidence type="ECO:0000256" key="4">
    <source>
        <dbReference type="PROSITE-ProRule" id="PRU00335"/>
    </source>
</evidence>
<evidence type="ECO:0000256" key="2">
    <source>
        <dbReference type="ARBA" id="ARBA00023125"/>
    </source>
</evidence>
<dbReference type="AlphaFoldDB" id="A0A6G4ARY4"/>
<keyword evidence="7" id="KW-1185">Reference proteome</keyword>
<dbReference type="PRINTS" id="PR00455">
    <property type="entry name" value="HTHTETR"/>
</dbReference>
<gene>
    <name evidence="6" type="ORF">G4H13_34535</name>
</gene>
<reference evidence="6" key="1">
    <citation type="submission" date="2020-02" db="EMBL/GenBank/DDBJ databases">
        <title>A new Streptomyces sp. for controlling soil-borne diseases.</title>
        <authorList>
            <person name="Li X."/>
            <person name="Tian Y."/>
            <person name="Gao K."/>
        </authorList>
    </citation>
    <scope>NUCLEOTIDE SEQUENCE [LARGE SCALE GENOMIC DNA]</scope>
    <source>
        <strain evidence="6">0250</strain>
    </source>
</reference>
<feature type="DNA-binding region" description="H-T-H motif" evidence="4">
    <location>
        <begin position="30"/>
        <end position="49"/>
    </location>
</feature>
<dbReference type="SUPFAM" id="SSF46689">
    <property type="entry name" value="Homeodomain-like"/>
    <property type="match status" value="1"/>
</dbReference>
<dbReference type="InterPro" id="IPR009057">
    <property type="entry name" value="Homeodomain-like_sf"/>
</dbReference>
<feature type="domain" description="HTH tetR-type" evidence="5">
    <location>
        <begin position="7"/>
        <end position="67"/>
    </location>
</feature>
<protein>
    <submittedName>
        <fullName evidence="6">TetR/AcrR family transcriptional regulator</fullName>
    </submittedName>
</protein>
<accession>A0A6G4ARY4</accession>
<keyword evidence="3" id="KW-0804">Transcription</keyword>
<comment type="caution">
    <text evidence="6">The sequence shown here is derived from an EMBL/GenBank/DDBJ whole genome shotgun (WGS) entry which is preliminary data.</text>
</comment>
<dbReference type="SUPFAM" id="SSF48498">
    <property type="entry name" value="Tetracyclin repressor-like, C-terminal domain"/>
    <property type="match status" value="1"/>
</dbReference>
<name>A0A6G4ARY4_9ACTN</name>
<dbReference type="GO" id="GO:0000976">
    <property type="term" value="F:transcription cis-regulatory region binding"/>
    <property type="evidence" value="ECO:0007669"/>
    <property type="project" value="TreeGrafter"/>
</dbReference>
<evidence type="ECO:0000313" key="7">
    <source>
        <dbReference type="Proteomes" id="UP000476310"/>
    </source>
</evidence>
<proteinExistence type="predicted"/>
<dbReference type="InterPro" id="IPR050109">
    <property type="entry name" value="HTH-type_TetR-like_transc_reg"/>
</dbReference>